<evidence type="ECO:0000256" key="1">
    <source>
        <dbReference type="PROSITE-ProRule" id="PRU10141"/>
    </source>
</evidence>
<feature type="binding site" evidence="1">
    <location>
        <position position="63"/>
    </location>
    <ligand>
        <name>ATP</name>
        <dbReference type="ChEBI" id="CHEBI:30616"/>
    </ligand>
</feature>
<dbReference type="InterPro" id="IPR000719">
    <property type="entry name" value="Prot_kinase_dom"/>
</dbReference>
<dbReference type="Pfam" id="PF00069">
    <property type="entry name" value="Pkinase"/>
    <property type="match status" value="1"/>
</dbReference>
<dbReference type="EMBL" id="BLAL01000356">
    <property type="protein sequence ID" value="GET04619.1"/>
    <property type="molecule type" value="Genomic_DNA"/>
</dbReference>
<name>A0A8H3MCD9_9GLOM</name>
<dbReference type="Pfam" id="PF08238">
    <property type="entry name" value="Sel1"/>
    <property type="match status" value="6"/>
</dbReference>
<accession>A0A8H3MCD9</accession>
<evidence type="ECO:0000313" key="3">
    <source>
        <dbReference type="EMBL" id="GET04619.1"/>
    </source>
</evidence>
<dbReference type="InterPro" id="IPR001245">
    <property type="entry name" value="Ser-Thr/Tyr_kinase_cat_dom"/>
</dbReference>
<dbReference type="SMART" id="SM00671">
    <property type="entry name" value="SEL1"/>
    <property type="match status" value="6"/>
</dbReference>
<dbReference type="PANTHER" id="PTHR43628:SF1">
    <property type="entry name" value="CHITIN SYNTHASE REGULATORY FACTOR 2-RELATED"/>
    <property type="match status" value="1"/>
</dbReference>
<dbReference type="AlphaFoldDB" id="A0A8H3MCD9"/>
<keyword evidence="3" id="KW-0418">Kinase</keyword>
<keyword evidence="3" id="KW-0808">Transferase</keyword>
<gene>
    <name evidence="3" type="ORF">RCL2_003091600</name>
</gene>
<reference evidence="3" key="1">
    <citation type="submission" date="2019-10" db="EMBL/GenBank/DDBJ databases">
        <title>Conservation and host-specific expression of non-tandemly repeated heterogenous ribosome RNA gene in arbuscular mycorrhizal fungi.</title>
        <authorList>
            <person name="Maeda T."/>
            <person name="Kobayashi Y."/>
            <person name="Nakagawa T."/>
            <person name="Ezawa T."/>
            <person name="Yamaguchi K."/>
            <person name="Bino T."/>
            <person name="Nishimoto Y."/>
            <person name="Shigenobu S."/>
            <person name="Kawaguchi M."/>
        </authorList>
    </citation>
    <scope>NUCLEOTIDE SEQUENCE</scope>
    <source>
        <strain evidence="3">HR1</strain>
    </source>
</reference>
<keyword evidence="1" id="KW-0547">Nucleotide-binding</keyword>
<protein>
    <submittedName>
        <fullName evidence="3">Kinase-like domain-containing protein</fullName>
    </submittedName>
</protein>
<dbReference type="InterPro" id="IPR011009">
    <property type="entry name" value="Kinase-like_dom_sf"/>
</dbReference>
<evidence type="ECO:0000313" key="4">
    <source>
        <dbReference type="Proteomes" id="UP000615446"/>
    </source>
</evidence>
<proteinExistence type="predicted"/>
<dbReference type="PANTHER" id="PTHR43628">
    <property type="entry name" value="ACTIVATOR OF C KINASE PROTEIN 1-RELATED"/>
    <property type="match status" value="1"/>
</dbReference>
<dbReference type="PROSITE" id="PS00107">
    <property type="entry name" value="PROTEIN_KINASE_ATP"/>
    <property type="match status" value="1"/>
</dbReference>
<dbReference type="SUPFAM" id="SSF81901">
    <property type="entry name" value="HCP-like"/>
    <property type="match status" value="2"/>
</dbReference>
<comment type="caution">
    <text evidence="3">The sequence shown here is derived from an EMBL/GenBank/DDBJ whole genome shotgun (WGS) entry which is preliminary data.</text>
</comment>
<organism evidence="3 4">
    <name type="scientific">Rhizophagus clarus</name>
    <dbReference type="NCBI Taxonomy" id="94130"/>
    <lineage>
        <taxon>Eukaryota</taxon>
        <taxon>Fungi</taxon>
        <taxon>Fungi incertae sedis</taxon>
        <taxon>Mucoromycota</taxon>
        <taxon>Glomeromycotina</taxon>
        <taxon>Glomeromycetes</taxon>
        <taxon>Glomerales</taxon>
        <taxon>Glomeraceae</taxon>
        <taxon>Rhizophagus</taxon>
    </lineage>
</organism>
<dbReference type="InterPro" id="IPR011990">
    <property type="entry name" value="TPR-like_helical_dom_sf"/>
</dbReference>
<dbReference type="Proteomes" id="UP000615446">
    <property type="component" value="Unassembled WGS sequence"/>
</dbReference>
<dbReference type="Gene3D" id="1.10.510.10">
    <property type="entry name" value="Transferase(Phosphotransferase) domain 1"/>
    <property type="match status" value="1"/>
</dbReference>
<dbReference type="PROSITE" id="PS50011">
    <property type="entry name" value="PROTEIN_KINASE_DOM"/>
    <property type="match status" value="1"/>
</dbReference>
<dbReference type="InterPro" id="IPR006597">
    <property type="entry name" value="Sel1-like"/>
</dbReference>
<dbReference type="GO" id="GO:0004672">
    <property type="term" value="F:protein kinase activity"/>
    <property type="evidence" value="ECO:0007669"/>
    <property type="project" value="InterPro"/>
</dbReference>
<sequence length="637" mass="74152">MSNNIEMQNTENTINWIEEVIIKEHLTYYEYNQFNNIQEIGTGSFSRVYRANCKNLEKIFALKSFFNFENITMKEIVHELKIQCEVGLHDNIIRYYGITNFESENADNDTNYMLVMEYTDSGSLRNYLKKNFSKLTWDDKYRMAYQLTCAVSFLHNERIVHCDLHSGSILVHQNMIKLTDFGLSRRIRMSSNFQSKSPGIIPYTDPKILNSQRDDNYQTTQIYSLNEKNDVYSVGVLLWEISSGKPPFYTKGEQYDDNLTLEIVQGFRETIVPNTPENYAKIYTKCWDGEPDNRPTIFQVVDWLKAIITEAQIIMEDPKFSTQIIQNFKKIKISEIDPIAVSNERVKLSFEKGFKIIINELNDLIFKSLDKGIEPKLISVRINEYYNNYNINSREIYNWLLDNLNSSNSIFLLGYFYYKGIGTSKNCDKAFNLFLNASEKNHILAQFYVAGYYHYGYGTIKNEKLAFEYFEKVANKNSTAGQVNIGYCYEYGIGIEKDSKKAFYWFEKAANNGNIAAICNLGDCFYKNGLGVEDDYNKAFEYYRQSAEGGYSRGIMMLGYCYEMGIGTKIDKQKAFELYQKSANLENIIAQFNLALMYEYGKGVTKDICKAIYWYEKSAKKGYQQAQIRLNILQNNQ</sequence>
<dbReference type="GO" id="GO:0005524">
    <property type="term" value="F:ATP binding"/>
    <property type="evidence" value="ECO:0007669"/>
    <property type="project" value="UniProtKB-UniRule"/>
</dbReference>
<dbReference type="InterPro" id="IPR017441">
    <property type="entry name" value="Protein_kinase_ATP_BS"/>
</dbReference>
<evidence type="ECO:0000259" key="2">
    <source>
        <dbReference type="PROSITE" id="PS50011"/>
    </source>
</evidence>
<dbReference type="Gene3D" id="1.25.40.10">
    <property type="entry name" value="Tetratricopeptide repeat domain"/>
    <property type="match status" value="2"/>
</dbReference>
<keyword evidence="1" id="KW-0067">ATP-binding</keyword>
<dbReference type="SUPFAM" id="SSF56112">
    <property type="entry name" value="Protein kinase-like (PK-like)"/>
    <property type="match status" value="1"/>
</dbReference>
<dbReference type="OrthoDB" id="41771at2759"/>
<feature type="domain" description="Protein kinase" evidence="2">
    <location>
        <begin position="34"/>
        <end position="308"/>
    </location>
</feature>
<dbReference type="PRINTS" id="PR00109">
    <property type="entry name" value="TYRKINASE"/>
</dbReference>
<dbReference type="InterPro" id="IPR052945">
    <property type="entry name" value="Mitotic_Regulator"/>
</dbReference>